<evidence type="ECO:0000313" key="3">
    <source>
        <dbReference type="EMBL" id="KAJ3173864.1"/>
    </source>
</evidence>
<feature type="region of interest" description="Disordered" evidence="1">
    <location>
        <begin position="165"/>
        <end position="246"/>
    </location>
</feature>
<feature type="compositionally biased region" description="Low complexity" evidence="1">
    <location>
        <begin position="1"/>
        <end position="17"/>
    </location>
</feature>
<dbReference type="CDD" id="cd22851">
    <property type="entry name" value="SMN_N"/>
    <property type="match status" value="1"/>
</dbReference>
<proteinExistence type="predicted"/>
<gene>
    <name evidence="3" type="ORF">HDU87_007367</name>
</gene>
<dbReference type="AlphaFoldDB" id="A0AAD5XMS5"/>
<dbReference type="Proteomes" id="UP001212152">
    <property type="component" value="Unassembled WGS sequence"/>
</dbReference>
<feature type="domain" description="Survival Motor Neuron Gemin2-binding" evidence="2">
    <location>
        <begin position="137"/>
        <end position="160"/>
    </location>
</feature>
<evidence type="ECO:0000256" key="1">
    <source>
        <dbReference type="SAM" id="MobiDB-lite"/>
    </source>
</evidence>
<dbReference type="InterPro" id="IPR049481">
    <property type="entry name" value="SMN_G2-BD"/>
</dbReference>
<evidence type="ECO:0000313" key="4">
    <source>
        <dbReference type="Proteomes" id="UP001212152"/>
    </source>
</evidence>
<name>A0AAD5XMS5_9FUNG</name>
<protein>
    <recommendedName>
        <fullName evidence="2">Survival Motor Neuron Gemin2-binding domain-containing protein</fullName>
    </recommendedName>
</protein>
<sequence length="275" mass="28910">MTKATAAAASAPQAAPPGDHDPQIDDEEGAWVEGEDADPSEDPLTQEREVKQQQAIITTHDDESELNAAAPEEYTVPLRPKAGAKNAAPPRPQAPRPSNNQNRWSDEAGYAAGSKRQKTASYYGGRGGGGGAGGGRSAHAEEWDDTALIEGWDAAVLEYQMFHSDQPATGGNIKRKKRPQPQPPAAESSAAAPTWDNVAEQDQKHAPQHPANGSNTKTANPPSYSQCASCGVSTVHASSATPPAFPGSIPGVDVPMGKMMDDLLSRAPFLFVLKT</sequence>
<dbReference type="Pfam" id="PF20636">
    <property type="entry name" value="SMN_G2-BD"/>
    <property type="match status" value="1"/>
</dbReference>
<feature type="compositionally biased region" description="Gly residues" evidence="1">
    <location>
        <begin position="124"/>
        <end position="136"/>
    </location>
</feature>
<organism evidence="3 4">
    <name type="scientific">Geranomyces variabilis</name>
    <dbReference type="NCBI Taxonomy" id="109894"/>
    <lineage>
        <taxon>Eukaryota</taxon>
        <taxon>Fungi</taxon>
        <taxon>Fungi incertae sedis</taxon>
        <taxon>Chytridiomycota</taxon>
        <taxon>Chytridiomycota incertae sedis</taxon>
        <taxon>Chytridiomycetes</taxon>
        <taxon>Spizellomycetales</taxon>
        <taxon>Powellomycetaceae</taxon>
        <taxon>Geranomyces</taxon>
    </lineage>
</organism>
<feature type="compositionally biased region" description="Acidic residues" evidence="1">
    <location>
        <begin position="24"/>
        <end position="41"/>
    </location>
</feature>
<feature type="region of interest" description="Disordered" evidence="1">
    <location>
        <begin position="1"/>
        <end position="140"/>
    </location>
</feature>
<reference evidence="3" key="1">
    <citation type="submission" date="2020-05" db="EMBL/GenBank/DDBJ databases">
        <title>Phylogenomic resolution of chytrid fungi.</title>
        <authorList>
            <person name="Stajich J.E."/>
            <person name="Amses K."/>
            <person name="Simmons R."/>
            <person name="Seto K."/>
            <person name="Myers J."/>
            <person name="Bonds A."/>
            <person name="Quandt C.A."/>
            <person name="Barry K."/>
            <person name="Liu P."/>
            <person name="Grigoriev I."/>
            <person name="Longcore J.E."/>
            <person name="James T.Y."/>
        </authorList>
    </citation>
    <scope>NUCLEOTIDE SEQUENCE</scope>
    <source>
        <strain evidence="3">JEL0379</strain>
    </source>
</reference>
<keyword evidence="4" id="KW-1185">Reference proteome</keyword>
<feature type="compositionally biased region" description="Polar residues" evidence="1">
    <location>
        <begin position="211"/>
        <end position="241"/>
    </location>
</feature>
<evidence type="ECO:0000259" key="2">
    <source>
        <dbReference type="Pfam" id="PF20636"/>
    </source>
</evidence>
<comment type="caution">
    <text evidence="3">The sequence shown here is derived from an EMBL/GenBank/DDBJ whole genome shotgun (WGS) entry which is preliminary data.</text>
</comment>
<dbReference type="EMBL" id="JADGJQ010000069">
    <property type="protein sequence ID" value="KAJ3173864.1"/>
    <property type="molecule type" value="Genomic_DNA"/>
</dbReference>
<accession>A0AAD5XMS5</accession>